<evidence type="ECO:0000256" key="1">
    <source>
        <dbReference type="ARBA" id="ARBA00022741"/>
    </source>
</evidence>
<dbReference type="InterPro" id="IPR014729">
    <property type="entry name" value="Rossmann-like_a/b/a_fold"/>
</dbReference>
<feature type="domain" description="Asparagine synthetase" evidence="3">
    <location>
        <begin position="187"/>
        <end position="243"/>
    </location>
</feature>
<dbReference type="Pfam" id="PF00733">
    <property type="entry name" value="Asn_synthase"/>
    <property type="match status" value="2"/>
</dbReference>
<keyword evidence="1" id="KW-0547">Nucleotide-binding</keyword>
<dbReference type="SUPFAM" id="SSF52402">
    <property type="entry name" value="Adenine nucleotide alpha hydrolases-like"/>
    <property type="match status" value="1"/>
</dbReference>
<dbReference type="GO" id="GO:0004066">
    <property type="term" value="F:asparagine synthase (glutamine-hydrolyzing) activity"/>
    <property type="evidence" value="ECO:0007669"/>
    <property type="project" value="InterPro"/>
</dbReference>
<evidence type="ECO:0000259" key="3">
    <source>
        <dbReference type="Pfam" id="PF00733"/>
    </source>
</evidence>
<evidence type="ECO:0000256" key="2">
    <source>
        <dbReference type="ARBA" id="ARBA00022840"/>
    </source>
</evidence>
<evidence type="ECO:0000313" key="5">
    <source>
        <dbReference type="Proteomes" id="UP000315289"/>
    </source>
</evidence>
<dbReference type="RefSeq" id="WP_144730693.1">
    <property type="nucleotide sequence ID" value="NZ_ML675583.1"/>
</dbReference>
<evidence type="ECO:0000313" key="4">
    <source>
        <dbReference type="EMBL" id="TVP40512.1"/>
    </source>
</evidence>
<dbReference type="CDD" id="cd01991">
    <property type="entry name" value="Asn_synthase_B_C"/>
    <property type="match status" value="1"/>
</dbReference>
<keyword evidence="5" id="KW-1185">Reference proteome</keyword>
<protein>
    <submittedName>
        <fullName evidence="4">Putative asparagine synthase</fullName>
    </submittedName>
</protein>
<sequence>MLISDELTQYLYSTVEEFIKHSDKVVIAFSGGVDSSLLAKICKDLDKQVHLVTIGFANSHDIMFSKSISHSLSLSMNHIVYEIKEEDILDDIKFVKAKFSCNVLSHIENCIAFFQISKIIKRHELGHSFLTANGFDELFCGYDRYRSYYQNGKESVTAYMEEKLTNEDHMMREISYVMAELKICSYQPFLSRAFIKYAKKIPLEYKIKGPDDLIRKHILREVAMRIGVPKEAAMHPKKAIQYGSLIHKYILKNKNVLKV</sequence>
<keyword evidence="2" id="KW-0067">ATP-binding</keyword>
<dbReference type="Proteomes" id="UP000315289">
    <property type="component" value="Unassembled WGS sequence"/>
</dbReference>
<dbReference type="GO" id="GO:0005524">
    <property type="term" value="F:ATP binding"/>
    <property type="evidence" value="ECO:0007669"/>
    <property type="project" value="UniProtKB-KW"/>
</dbReference>
<dbReference type="Gene3D" id="3.40.50.620">
    <property type="entry name" value="HUPs"/>
    <property type="match status" value="1"/>
</dbReference>
<dbReference type="EMBL" id="VOAH01000007">
    <property type="protein sequence ID" value="TVP40512.1"/>
    <property type="molecule type" value="Genomic_DNA"/>
</dbReference>
<accession>A0A557SV81</accession>
<dbReference type="PANTHER" id="PTHR11772">
    <property type="entry name" value="ASPARAGINE SYNTHETASE"/>
    <property type="match status" value="1"/>
</dbReference>
<dbReference type="InterPro" id="IPR001962">
    <property type="entry name" value="Asn_synthase"/>
</dbReference>
<dbReference type="PANTHER" id="PTHR11772:SF2">
    <property type="entry name" value="ASPARAGINE SYNTHETASE [GLUTAMINE-HYDROLYZING]"/>
    <property type="match status" value="1"/>
</dbReference>
<proteinExistence type="predicted"/>
<dbReference type="GO" id="GO:0005829">
    <property type="term" value="C:cytosol"/>
    <property type="evidence" value="ECO:0007669"/>
    <property type="project" value="TreeGrafter"/>
</dbReference>
<gene>
    <name evidence="4" type="ORF">NARC_70093</name>
</gene>
<feature type="domain" description="Asparagine synthetase" evidence="3">
    <location>
        <begin position="7"/>
        <end position="155"/>
    </location>
</feature>
<organism evidence="4 5">
    <name type="scientific">Candidatus Nitrosocosmicus arcticus</name>
    <dbReference type="NCBI Taxonomy" id="2035267"/>
    <lineage>
        <taxon>Archaea</taxon>
        <taxon>Nitrososphaerota</taxon>
        <taxon>Nitrososphaeria</taxon>
        <taxon>Nitrososphaerales</taxon>
        <taxon>Nitrososphaeraceae</taxon>
        <taxon>Candidatus Nitrosocosmicus</taxon>
    </lineage>
</organism>
<name>A0A557SV81_9ARCH</name>
<comment type="caution">
    <text evidence="4">The sequence shown here is derived from an EMBL/GenBank/DDBJ whole genome shotgun (WGS) entry which is preliminary data.</text>
</comment>
<dbReference type="GO" id="GO:0006529">
    <property type="term" value="P:asparagine biosynthetic process"/>
    <property type="evidence" value="ECO:0007669"/>
    <property type="project" value="InterPro"/>
</dbReference>
<dbReference type="AlphaFoldDB" id="A0A557SV81"/>
<dbReference type="OrthoDB" id="8692at2157"/>
<dbReference type="InterPro" id="IPR050795">
    <property type="entry name" value="Asn_Synthetase"/>
</dbReference>
<reference evidence="4 5" key="1">
    <citation type="journal article" date="2019" name="Front. Microbiol.">
        <title>Ammonia Oxidation by the Arctic Terrestrial Thaumarchaeote Candidatus Nitrosocosmicus arcticus Is Stimulated by Increasing Temperatures.</title>
        <authorList>
            <person name="Alves R.J.E."/>
            <person name="Kerou M."/>
            <person name="Zappe A."/>
            <person name="Bittner R."/>
            <person name="Abby S.S."/>
            <person name="Schmidt H.A."/>
            <person name="Pfeifer K."/>
            <person name="Schleper C."/>
        </authorList>
    </citation>
    <scope>NUCLEOTIDE SEQUENCE [LARGE SCALE GENOMIC DNA]</scope>
    <source>
        <strain evidence="4 5">Kfb</strain>
    </source>
</reference>